<keyword evidence="4 9" id="KW-0479">Metal-binding</keyword>
<dbReference type="Proteomes" id="UP001151516">
    <property type="component" value="Unassembled WGS sequence"/>
</dbReference>
<dbReference type="InterPro" id="IPR007484">
    <property type="entry name" value="Peptidase_M28"/>
</dbReference>
<feature type="signal peptide" evidence="9">
    <location>
        <begin position="1"/>
        <end position="20"/>
    </location>
</feature>
<evidence type="ECO:0000256" key="8">
    <source>
        <dbReference type="ARBA" id="ARBA00043962"/>
    </source>
</evidence>
<evidence type="ECO:0000256" key="9">
    <source>
        <dbReference type="RuleBase" id="RU361240"/>
    </source>
</evidence>
<comment type="similarity">
    <text evidence="8">Belongs to the peptidase M28 family. M28E subfamily.</text>
</comment>
<dbReference type="GO" id="GO:0008235">
    <property type="term" value="F:metalloexopeptidase activity"/>
    <property type="evidence" value="ECO:0007669"/>
    <property type="project" value="InterPro"/>
</dbReference>
<feature type="compositionally biased region" description="Low complexity" evidence="10">
    <location>
        <begin position="22"/>
        <end position="37"/>
    </location>
</feature>
<dbReference type="OrthoDB" id="2214at2759"/>
<accession>A0A9W8GQX0</accession>
<feature type="region of interest" description="Disordered" evidence="10">
    <location>
        <begin position="22"/>
        <end position="45"/>
    </location>
</feature>
<dbReference type="InterPro" id="IPR045175">
    <property type="entry name" value="M28_fam"/>
</dbReference>
<proteinExistence type="inferred from homology"/>
<keyword evidence="2" id="KW-0031">Aminopeptidase</keyword>
<dbReference type="EC" id="3.4.-.-" evidence="9"/>
<evidence type="ECO:0000256" key="2">
    <source>
        <dbReference type="ARBA" id="ARBA00022438"/>
    </source>
</evidence>
<evidence type="ECO:0000256" key="3">
    <source>
        <dbReference type="ARBA" id="ARBA00022670"/>
    </source>
</evidence>
<dbReference type="PANTHER" id="PTHR12147:SF56">
    <property type="entry name" value="AMINOPEPTIDASE YDR415C-RELATED"/>
    <property type="match status" value="1"/>
</dbReference>
<dbReference type="Pfam" id="PF04389">
    <property type="entry name" value="Peptidase_M28"/>
    <property type="match status" value="1"/>
</dbReference>
<feature type="chain" id="PRO_5041019598" description="Peptide hydrolase" evidence="9">
    <location>
        <begin position="21"/>
        <end position="401"/>
    </location>
</feature>
<sequence length="401" mass="43735">MKFSLLALAALGLALGQAAASPSQQRPFAQRPPAAARGDIKTSGEFQPGSLYHSQRLIKVSEAARPRWMELADILVLRRAGVRFMDITDAKELHSKSASLDGGAQYSSRLPTKLVHGKEVGGAIDALSTKLYGDVLRPFTAFHNRYYDSENGRKSSQWLQGQIEGLVSGAGANVSVSAFSHRFPQSSVIARFEGQGADAEETVVVSAHQDSVNQWLPWFGRANGADDDGSGTVTILEAFRVLLGRGYAPRRSVEFHWYAGEEGGLLGSQDVALSYKKAGRKVVGNLHFDMTGFWRNNEVIGLVSDHTDPESRALVKSLAETYTRLKTKEFACGYACSDHASWNTAGYRSAMAFESQELEGNTNIHSPRDTVETLDFDHMLEFSKLAVAFAYEVGYDGISAN</sequence>
<dbReference type="GO" id="GO:0046872">
    <property type="term" value="F:metal ion binding"/>
    <property type="evidence" value="ECO:0007669"/>
    <property type="project" value="UniProtKB-KW"/>
</dbReference>
<dbReference type="EMBL" id="JANBTX010000014">
    <property type="protein sequence ID" value="KAJ2690209.1"/>
    <property type="molecule type" value="Genomic_DNA"/>
</dbReference>
<keyword evidence="6 9" id="KW-0378">Hydrolase</keyword>
<keyword evidence="3 9" id="KW-0645">Protease</keyword>
<evidence type="ECO:0000256" key="7">
    <source>
        <dbReference type="ARBA" id="ARBA00022833"/>
    </source>
</evidence>
<evidence type="ECO:0000256" key="6">
    <source>
        <dbReference type="ARBA" id="ARBA00022801"/>
    </source>
</evidence>
<keyword evidence="5 9" id="KW-0732">Signal</keyword>
<dbReference type="AlphaFoldDB" id="A0A9W8GQX0"/>
<dbReference type="PANTHER" id="PTHR12147">
    <property type="entry name" value="METALLOPEPTIDASE M28 FAMILY MEMBER"/>
    <property type="match status" value="1"/>
</dbReference>
<evidence type="ECO:0000256" key="5">
    <source>
        <dbReference type="ARBA" id="ARBA00022729"/>
    </source>
</evidence>
<evidence type="ECO:0000256" key="1">
    <source>
        <dbReference type="ARBA" id="ARBA00001947"/>
    </source>
</evidence>
<comment type="caution">
    <text evidence="12">The sequence shown here is derived from an EMBL/GenBank/DDBJ whole genome shotgun (WGS) entry which is preliminary data.</text>
</comment>
<feature type="domain" description="Peptidase M28" evidence="11">
    <location>
        <begin position="188"/>
        <end position="389"/>
    </location>
</feature>
<organism evidence="12 13">
    <name type="scientific">Coemansia spiralis</name>
    <dbReference type="NCBI Taxonomy" id="417178"/>
    <lineage>
        <taxon>Eukaryota</taxon>
        <taxon>Fungi</taxon>
        <taxon>Fungi incertae sedis</taxon>
        <taxon>Zoopagomycota</taxon>
        <taxon>Kickxellomycotina</taxon>
        <taxon>Kickxellomycetes</taxon>
        <taxon>Kickxellales</taxon>
        <taxon>Kickxellaceae</taxon>
        <taxon>Coemansia</taxon>
    </lineage>
</organism>
<evidence type="ECO:0000313" key="12">
    <source>
        <dbReference type="EMBL" id="KAJ2690209.1"/>
    </source>
</evidence>
<gene>
    <name evidence="12" type="ORF">IWW39_000890</name>
</gene>
<evidence type="ECO:0000256" key="10">
    <source>
        <dbReference type="SAM" id="MobiDB-lite"/>
    </source>
</evidence>
<dbReference type="Gene3D" id="3.40.630.10">
    <property type="entry name" value="Zn peptidases"/>
    <property type="match status" value="1"/>
</dbReference>
<dbReference type="GO" id="GO:0006508">
    <property type="term" value="P:proteolysis"/>
    <property type="evidence" value="ECO:0007669"/>
    <property type="project" value="UniProtKB-KW"/>
</dbReference>
<protein>
    <recommendedName>
        <fullName evidence="9">Peptide hydrolase</fullName>
        <ecNumber evidence="9">3.4.-.-</ecNumber>
    </recommendedName>
</protein>
<evidence type="ECO:0000256" key="4">
    <source>
        <dbReference type="ARBA" id="ARBA00022723"/>
    </source>
</evidence>
<evidence type="ECO:0000259" key="11">
    <source>
        <dbReference type="Pfam" id="PF04389"/>
    </source>
</evidence>
<reference evidence="12" key="1">
    <citation type="submission" date="2022-07" db="EMBL/GenBank/DDBJ databases">
        <title>Phylogenomic reconstructions and comparative analyses of Kickxellomycotina fungi.</title>
        <authorList>
            <person name="Reynolds N.K."/>
            <person name="Stajich J.E."/>
            <person name="Barry K."/>
            <person name="Grigoriev I.V."/>
            <person name="Crous P."/>
            <person name="Smith M.E."/>
        </authorList>
    </citation>
    <scope>NUCLEOTIDE SEQUENCE</scope>
    <source>
        <strain evidence="12">CBS 109367</strain>
    </source>
</reference>
<dbReference type="GO" id="GO:0004177">
    <property type="term" value="F:aminopeptidase activity"/>
    <property type="evidence" value="ECO:0007669"/>
    <property type="project" value="UniProtKB-KW"/>
</dbReference>
<evidence type="ECO:0000313" key="13">
    <source>
        <dbReference type="Proteomes" id="UP001151516"/>
    </source>
</evidence>
<name>A0A9W8GQX0_9FUNG</name>
<keyword evidence="7 9" id="KW-0862">Zinc</keyword>
<dbReference type="SUPFAM" id="SSF53187">
    <property type="entry name" value="Zn-dependent exopeptidases"/>
    <property type="match status" value="1"/>
</dbReference>
<keyword evidence="13" id="KW-1185">Reference proteome</keyword>
<comment type="cofactor">
    <cofactor evidence="1">
        <name>Zn(2+)</name>
        <dbReference type="ChEBI" id="CHEBI:29105"/>
    </cofactor>
</comment>